<accession>A0A4Z0R034</accession>
<dbReference type="InterPro" id="IPR000792">
    <property type="entry name" value="Tscrpt_reg_LuxR_C"/>
</dbReference>
<dbReference type="RefSeq" id="WP_135551907.1">
    <property type="nucleotide sequence ID" value="NZ_SPQQ01000015.1"/>
</dbReference>
<dbReference type="Proteomes" id="UP000298460">
    <property type="component" value="Unassembled WGS sequence"/>
</dbReference>
<keyword evidence="3" id="KW-0804">Transcription</keyword>
<dbReference type="OrthoDB" id="9789465at2"/>
<feature type="domain" description="HTH luxR-type" evidence="4">
    <location>
        <begin position="788"/>
        <end position="853"/>
    </location>
</feature>
<dbReference type="InterPro" id="IPR011990">
    <property type="entry name" value="TPR-like_helical_dom_sf"/>
</dbReference>
<dbReference type="GO" id="GO:0006355">
    <property type="term" value="P:regulation of DNA-templated transcription"/>
    <property type="evidence" value="ECO:0007669"/>
    <property type="project" value="InterPro"/>
</dbReference>
<reference evidence="5 6" key="1">
    <citation type="submission" date="2019-03" db="EMBL/GenBank/DDBJ databases">
        <title>Draft Genome Sequence of Desulfosporosinus fructosivorans Strain 63.6F, Isolated from Marine Sediment in the Baltic Sea.</title>
        <authorList>
            <person name="Hausmann B."/>
            <person name="Vandieken V."/>
            <person name="Pjevac P."/>
            <person name="Schreck K."/>
            <person name="Herbold C.W."/>
            <person name="Loy A."/>
        </authorList>
    </citation>
    <scope>NUCLEOTIDE SEQUENCE [LARGE SCALE GENOMIC DNA]</scope>
    <source>
        <strain evidence="5 6">63.6F</strain>
    </source>
</reference>
<dbReference type="SMART" id="SM00421">
    <property type="entry name" value="HTH_LUXR"/>
    <property type="match status" value="1"/>
</dbReference>
<dbReference type="SUPFAM" id="SSF46894">
    <property type="entry name" value="C-terminal effector domain of the bipartite response regulators"/>
    <property type="match status" value="1"/>
</dbReference>
<dbReference type="InterPro" id="IPR059106">
    <property type="entry name" value="WHD_MalT"/>
</dbReference>
<evidence type="ECO:0000313" key="5">
    <source>
        <dbReference type="EMBL" id="TGE35347.1"/>
    </source>
</evidence>
<dbReference type="AlphaFoldDB" id="A0A4Z0R034"/>
<dbReference type="SUPFAM" id="SSF48452">
    <property type="entry name" value="TPR-like"/>
    <property type="match status" value="1"/>
</dbReference>
<dbReference type="PROSITE" id="PS50043">
    <property type="entry name" value="HTH_LUXR_2"/>
    <property type="match status" value="1"/>
</dbReference>
<dbReference type="InterPro" id="IPR036388">
    <property type="entry name" value="WH-like_DNA-bd_sf"/>
</dbReference>
<keyword evidence="1" id="KW-0805">Transcription regulation</keyword>
<proteinExistence type="predicted"/>
<organism evidence="5 6">
    <name type="scientific">Desulfosporosinus fructosivorans</name>
    <dbReference type="NCBI Taxonomy" id="2018669"/>
    <lineage>
        <taxon>Bacteria</taxon>
        <taxon>Bacillati</taxon>
        <taxon>Bacillota</taxon>
        <taxon>Clostridia</taxon>
        <taxon>Eubacteriales</taxon>
        <taxon>Desulfitobacteriaceae</taxon>
        <taxon>Desulfosporosinus</taxon>
    </lineage>
</organism>
<dbReference type="EMBL" id="SPQQ01000015">
    <property type="protein sequence ID" value="TGE35347.1"/>
    <property type="molecule type" value="Genomic_DNA"/>
</dbReference>
<dbReference type="Gene3D" id="1.25.40.10">
    <property type="entry name" value="Tetratricopeptide repeat domain"/>
    <property type="match status" value="1"/>
</dbReference>
<keyword evidence="2" id="KW-0238">DNA-binding</keyword>
<dbReference type="SUPFAM" id="SSF52540">
    <property type="entry name" value="P-loop containing nucleoside triphosphate hydrolases"/>
    <property type="match status" value="1"/>
</dbReference>
<dbReference type="PRINTS" id="PR00038">
    <property type="entry name" value="HTHLUXR"/>
</dbReference>
<dbReference type="PANTHER" id="PTHR44688">
    <property type="entry name" value="DNA-BINDING TRANSCRIPTIONAL ACTIVATOR DEVR_DOSR"/>
    <property type="match status" value="1"/>
</dbReference>
<evidence type="ECO:0000256" key="1">
    <source>
        <dbReference type="ARBA" id="ARBA00023015"/>
    </source>
</evidence>
<sequence length="857" mass="97902">MLPKTNFLPPLLENTLVERVRIITLLNDYANKRLVFIQAPSGYGKSIAAAQFVKAYNHNYIWLNLEARDNEINCFIQVLFQAFCEAFPELLEQPIHSTSDATVFVKHVINSRKGPTDARYLFFNDYDCINNSEIHKFIKEMAETIPYCWHIYILTNKAIPDVFIPLLLHSSVGVIEYDSLQFTKEETSEYFDNAGLSMTKEDIDSIWQTSRGWAVGLTAIGLSARRFSYNVLNPKDPEKYAGLVYDYLDEHLWGHLAQDIRTFLLKVSITDLLYPELCQALCPGMKAAVYLQLAKDNGAMLIVEANNGVSKKFRFHPMFQEYLLHKAKGHKRIHLKAQNEIAAEWYAQNHYYSHALDCLLHSRNYDKLATLLLEVTPGKLGTHEIMLSHIYLDALPEEYINKSSILSCASMFSNFLSGNMEVAAHWDNICREKYAEIKEHGVITDQDDTFIRCYSGVKILMPDFDVNNIQMSFEQDCAILSGSRSKKVSLHVTMNLPSILNGIRDFSGYLDVEGKKMKAIHALVRKINGADWTGHDDIASGEIAYQFNLLDRAQSCAIEGLNKGEKNSNINAIFPGYALLITSLQKAGFYEDLDVLLEHVETAIKTLGAEELMQNFQAFRVKTKLEFLSEREIDRWLDSFHNQYIKSSIGIADYYRFSVLVRILIRRKRYGVSLLILEKLQDMALLYNRRMFRIEVLVLKAVAQYCNGNKAEANQAMLEAVEVGKELGYIRIFIDEGSTVEMILSHMLREKSKFQYSKETLEYIKQLLSASKVHNILMNEKLKGSVFMDDIPINLSVTERKVLHLLSTNLSNSEIAAELGVTVSTIKSHTNTIYQKLQVSRRYEAVDKAAKLKLIKL</sequence>
<protein>
    <recommendedName>
        <fullName evidence="4">HTH luxR-type domain-containing protein</fullName>
    </recommendedName>
</protein>
<evidence type="ECO:0000259" key="4">
    <source>
        <dbReference type="PROSITE" id="PS50043"/>
    </source>
</evidence>
<dbReference type="PANTHER" id="PTHR44688:SF25">
    <property type="entry name" value="HTH LUXR-TYPE DOMAIN-CONTAINING PROTEIN"/>
    <property type="match status" value="1"/>
</dbReference>
<dbReference type="InterPro" id="IPR016032">
    <property type="entry name" value="Sig_transdc_resp-reg_C-effctor"/>
</dbReference>
<dbReference type="CDD" id="cd06170">
    <property type="entry name" value="LuxR_C_like"/>
    <property type="match status" value="1"/>
</dbReference>
<evidence type="ECO:0000256" key="3">
    <source>
        <dbReference type="ARBA" id="ARBA00023163"/>
    </source>
</evidence>
<dbReference type="InterPro" id="IPR041617">
    <property type="entry name" value="TPR_MalT"/>
</dbReference>
<dbReference type="Pfam" id="PF00196">
    <property type="entry name" value="GerE"/>
    <property type="match status" value="1"/>
</dbReference>
<dbReference type="Gene3D" id="3.40.50.300">
    <property type="entry name" value="P-loop containing nucleotide triphosphate hydrolases"/>
    <property type="match status" value="1"/>
</dbReference>
<dbReference type="Gene3D" id="1.10.10.10">
    <property type="entry name" value="Winged helix-like DNA-binding domain superfamily/Winged helix DNA-binding domain"/>
    <property type="match status" value="1"/>
</dbReference>
<keyword evidence="6" id="KW-1185">Reference proteome</keyword>
<dbReference type="Pfam" id="PF25873">
    <property type="entry name" value="WHD_MalT"/>
    <property type="match status" value="1"/>
</dbReference>
<dbReference type="Pfam" id="PF17874">
    <property type="entry name" value="TPR_MalT"/>
    <property type="match status" value="1"/>
</dbReference>
<evidence type="ECO:0000256" key="2">
    <source>
        <dbReference type="ARBA" id="ARBA00023125"/>
    </source>
</evidence>
<comment type="caution">
    <text evidence="5">The sequence shown here is derived from an EMBL/GenBank/DDBJ whole genome shotgun (WGS) entry which is preliminary data.</text>
</comment>
<dbReference type="InterPro" id="IPR027417">
    <property type="entry name" value="P-loop_NTPase"/>
</dbReference>
<gene>
    <name evidence="5" type="ORF">E4K67_25470</name>
</gene>
<name>A0A4Z0R034_9FIRM</name>
<evidence type="ECO:0000313" key="6">
    <source>
        <dbReference type="Proteomes" id="UP000298460"/>
    </source>
</evidence>
<dbReference type="GO" id="GO:0003677">
    <property type="term" value="F:DNA binding"/>
    <property type="evidence" value="ECO:0007669"/>
    <property type="project" value="UniProtKB-KW"/>
</dbReference>